<evidence type="ECO:0000259" key="1">
    <source>
        <dbReference type="PROSITE" id="PS51186"/>
    </source>
</evidence>
<feature type="domain" description="N-acetyltransferase" evidence="1">
    <location>
        <begin position="164"/>
        <end position="314"/>
    </location>
</feature>
<proteinExistence type="predicted"/>
<protein>
    <recommendedName>
        <fullName evidence="1">N-acetyltransferase domain-containing protein</fullName>
    </recommendedName>
</protein>
<dbReference type="PANTHER" id="PTHR43617:SF20">
    <property type="entry name" value="N-ALPHA-ACETYLTRANSFERASE RIMI"/>
    <property type="match status" value="1"/>
</dbReference>
<dbReference type="AlphaFoldDB" id="A0A1Q5PYD1"/>
<reference evidence="3" key="1">
    <citation type="submission" date="2016-12" db="EMBL/GenBank/DDBJ databases">
        <authorList>
            <person name="Meng X."/>
        </authorList>
    </citation>
    <scope>NUCLEOTIDE SEQUENCE [LARGE SCALE GENOMIC DNA]</scope>
    <source>
        <strain evidence="3">DSM 20732</strain>
    </source>
</reference>
<sequence length="314" mass="34971">MADLTWRDLAAGDVEQVAALIAVCEETDNPAYRTSPAEVHRMFAQPADVVSLGGFDARGQLRAFGHVRLRGGDDLEALTKGAVHPQWRQRGIGLANLRWQVQAARAALLARPATSRRISIHVEDDRVNMIRHLEEFGYKRTASFVEWRRSLNQAIPTVATGQYLTIEPWTDKLDILAHSAYNEMQADAGASALDQTEWEQVRGEFMPAWSFVALDRSRDRTRVAGFVLVSRYEQDWDALGWTEGYIDFLVVFSAWRRTEVGTALVCAAMQACADDGMDGIALDVEEGTTETLTDELHDLGFRAGAASSVYTMYL</sequence>
<dbReference type="EMBL" id="MQVS01000002">
    <property type="protein sequence ID" value="OKL52496.1"/>
    <property type="molecule type" value="Genomic_DNA"/>
</dbReference>
<dbReference type="PROSITE" id="PS51186">
    <property type="entry name" value="GNAT"/>
    <property type="match status" value="2"/>
</dbReference>
<dbReference type="STRING" id="52770.BSZ40_03300"/>
<feature type="domain" description="N-acetyltransferase" evidence="1">
    <location>
        <begin position="4"/>
        <end position="156"/>
    </location>
</feature>
<dbReference type="PANTHER" id="PTHR43617">
    <property type="entry name" value="L-AMINO ACID N-ACETYLTRANSFERASE"/>
    <property type="match status" value="1"/>
</dbReference>
<dbReference type="SUPFAM" id="SSF55729">
    <property type="entry name" value="Acyl-CoA N-acyltransferases (Nat)"/>
    <property type="match status" value="2"/>
</dbReference>
<dbReference type="InterPro" id="IPR016181">
    <property type="entry name" value="Acyl_CoA_acyltransferase"/>
</dbReference>
<dbReference type="Gene3D" id="3.40.630.30">
    <property type="match status" value="1"/>
</dbReference>
<evidence type="ECO:0000313" key="2">
    <source>
        <dbReference type="EMBL" id="OKL52496.1"/>
    </source>
</evidence>
<dbReference type="GO" id="GO:0016747">
    <property type="term" value="F:acyltransferase activity, transferring groups other than amino-acyl groups"/>
    <property type="evidence" value="ECO:0007669"/>
    <property type="project" value="InterPro"/>
</dbReference>
<dbReference type="Pfam" id="PF00583">
    <property type="entry name" value="Acetyltransf_1"/>
    <property type="match status" value="1"/>
</dbReference>
<dbReference type="CDD" id="cd04301">
    <property type="entry name" value="NAT_SF"/>
    <property type="match status" value="1"/>
</dbReference>
<organism evidence="2 3">
    <name type="scientific">Buchananella hordeovulneris</name>
    <dbReference type="NCBI Taxonomy" id="52770"/>
    <lineage>
        <taxon>Bacteria</taxon>
        <taxon>Bacillati</taxon>
        <taxon>Actinomycetota</taxon>
        <taxon>Actinomycetes</taxon>
        <taxon>Actinomycetales</taxon>
        <taxon>Actinomycetaceae</taxon>
        <taxon>Buchananella</taxon>
    </lineage>
</organism>
<dbReference type="InterPro" id="IPR050276">
    <property type="entry name" value="MshD_Acetyltransferase"/>
</dbReference>
<gene>
    <name evidence="2" type="ORF">BSZ40_03300</name>
</gene>
<dbReference type="Proteomes" id="UP000185612">
    <property type="component" value="Unassembled WGS sequence"/>
</dbReference>
<name>A0A1Q5PYD1_9ACTO</name>
<comment type="caution">
    <text evidence="2">The sequence shown here is derived from an EMBL/GenBank/DDBJ whole genome shotgun (WGS) entry which is preliminary data.</text>
</comment>
<keyword evidence="3" id="KW-1185">Reference proteome</keyword>
<dbReference type="InterPro" id="IPR000182">
    <property type="entry name" value="GNAT_dom"/>
</dbReference>
<accession>A0A1Q5PYD1</accession>
<evidence type="ECO:0000313" key="3">
    <source>
        <dbReference type="Proteomes" id="UP000185612"/>
    </source>
</evidence>
<dbReference type="InParanoid" id="A0A1Q5PYD1"/>